<organism evidence="1 2">
    <name type="scientific">Parvularcula maris</name>
    <dbReference type="NCBI Taxonomy" id="2965077"/>
    <lineage>
        <taxon>Bacteria</taxon>
        <taxon>Pseudomonadati</taxon>
        <taxon>Pseudomonadota</taxon>
        <taxon>Alphaproteobacteria</taxon>
        <taxon>Parvularculales</taxon>
        <taxon>Parvularculaceae</taxon>
        <taxon>Parvularcula</taxon>
    </lineage>
</organism>
<proteinExistence type="predicted"/>
<accession>A0A9X2RIN3</accession>
<keyword evidence="2" id="KW-1185">Reference proteome</keyword>
<evidence type="ECO:0000313" key="1">
    <source>
        <dbReference type="EMBL" id="MCQ8186255.1"/>
    </source>
</evidence>
<gene>
    <name evidence="1" type="ORF">NOG11_12775</name>
</gene>
<dbReference type="EMBL" id="JANIBC010000015">
    <property type="protein sequence ID" value="MCQ8186255.1"/>
    <property type="molecule type" value="Genomic_DNA"/>
</dbReference>
<dbReference type="Proteomes" id="UP001142610">
    <property type="component" value="Unassembled WGS sequence"/>
</dbReference>
<comment type="caution">
    <text evidence="1">The sequence shown here is derived from an EMBL/GenBank/DDBJ whole genome shotgun (WGS) entry which is preliminary data.</text>
</comment>
<reference evidence="1" key="1">
    <citation type="submission" date="2022-07" db="EMBL/GenBank/DDBJ databases">
        <title>Parvularcula maris sp. nov., an algicidal bacterium isolated from seawater.</title>
        <authorList>
            <person name="Li F."/>
        </authorList>
    </citation>
    <scope>NUCLEOTIDE SEQUENCE</scope>
    <source>
        <strain evidence="1">BGMRC 0090</strain>
    </source>
</reference>
<name>A0A9X2RIN3_9PROT</name>
<dbReference type="RefSeq" id="WP_256620159.1">
    <property type="nucleotide sequence ID" value="NZ_JANIBC010000015.1"/>
</dbReference>
<evidence type="ECO:0000313" key="2">
    <source>
        <dbReference type="Proteomes" id="UP001142610"/>
    </source>
</evidence>
<sequence length="87" mass="9285">MLTRADYEAEVDCADYASVEQCSCVKETAYRGQGDVPLSTLTAGRLTPEQQKLADRNVKILTLAMSVGAAETSCGVPKAETPDQDSD</sequence>
<protein>
    <submittedName>
        <fullName evidence="1">Uncharacterized protein</fullName>
    </submittedName>
</protein>
<dbReference type="AlphaFoldDB" id="A0A9X2RIN3"/>